<dbReference type="RefSeq" id="WP_182040150.1">
    <property type="nucleotide sequence ID" value="NZ_PDLY01000001.1"/>
</dbReference>
<sequence>MSEIITNTLIVEKDHIRFRVAAGNGEYIRFPVSFLSDRVMVIVPSYYDGNVFNICGVTKQYVCDRYGFTLSKLAHNQGQTPFWNSSRDPVDVIVYGRLAQNPSSGSGGRRA</sequence>
<protein>
    <submittedName>
        <fullName evidence="1">Uncharacterized protein</fullName>
    </submittedName>
</protein>
<evidence type="ECO:0000313" key="2">
    <source>
        <dbReference type="Proteomes" id="UP000765338"/>
    </source>
</evidence>
<accession>A0ABR5ZQC6</accession>
<evidence type="ECO:0000313" key="1">
    <source>
        <dbReference type="EMBL" id="MBA5726531.1"/>
    </source>
</evidence>
<dbReference type="Proteomes" id="UP000765338">
    <property type="component" value="Unassembled WGS sequence"/>
</dbReference>
<comment type="caution">
    <text evidence="1">The sequence shown here is derived from an EMBL/GenBank/DDBJ whole genome shotgun (WGS) entry which is preliminary data.</text>
</comment>
<keyword evidence="2" id="KW-1185">Reference proteome</keyword>
<reference evidence="1 2" key="1">
    <citation type="submission" date="2017-10" db="EMBL/GenBank/DDBJ databases">
        <authorList>
            <person name="Jakob F."/>
        </authorList>
    </citation>
    <scope>NUCLEOTIDE SEQUENCE [LARGE SCALE GENOMIC DNA]</scope>
    <source>
        <strain evidence="1 2">TMW 2.1889</strain>
    </source>
</reference>
<dbReference type="EMBL" id="PDLY01000001">
    <property type="protein sequence ID" value="MBA5726531.1"/>
    <property type="molecule type" value="Genomic_DNA"/>
</dbReference>
<proteinExistence type="predicted"/>
<gene>
    <name evidence="1" type="ORF">CPA56_00775</name>
</gene>
<organism evidence="1 2">
    <name type="scientific">Bombella mellum</name>
    <dbReference type="NCBI Taxonomy" id="2039288"/>
    <lineage>
        <taxon>Bacteria</taxon>
        <taxon>Pseudomonadati</taxon>
        <taxon>Pseudomonadota</taxon>
        <taxon>Alphaproteobacteria</taxon>
        <taxon>Acetobacterales</taxon>
        <taxon>Acetobacteraceae</taxon>
        <taxon>Bombella</taxon>
    </lineage>
</organism>
<name>A0ABR5ZQC6_9PROT</name>